<dbReference type="Proteomes" id="UP000435877">
    <property type="component" value="Unassembled WGS sequence"/>
</dbReference>
<feature type="domain" description="ABC transporter" evidence="10">
    <location>
        <begin position="1"/>
        <end position="232"/>
    </location>
</feature>
<evidence type="ECO:0000313" key="12">
    <source>
        <dbReference type="EMBL" id="CAA0094455.1"/>
    </source>
</evidence>
<dbReference type="InterPro" id="IPR050334">
    <property type="entry name" value="Molybdenum_import_ModC"/>
</dbReference>
<dbReference type="EC" id="3.6.3.25" evidence="13"/>
<evidence type="ECO:0000259" key="11">
    <source>
        <dbReference type="PROSITE" id="PS51866"/>
    </source>
</evidence>
<evidence type="ECO:0000256" key="2">
    <source>
        <dbReference type="ARBA" id="ARBA00022475"/>
    </source>
</evidence>
<proteinExistence type="predicted"/>
<keyword evidence="3 9" id="KW-0500">Molybdenum</keyword>
<keyword evidence="14" id="KW-1185">Reference proteome</keyword>
<dbReference type="OrthoDB" id="9802264at2"/>
<dbReference type="InterPro" id="IPR004606">
    <property type="entry name" value="Mop_domain"/>
</dbReference>
<sequence>MSLLLSLQVQRSALFQLDINTALPTSGITAICGPSGSGKTTLLRCIAGLETPPKGMVQFAGQDWQTERQSLKPEQRGIGLVFQDSQLFPHLTVIGNLNYARKRQFSGTGPSLEQVCHWLQITPLLTRSTDKLSGGERKRVAIARALLRHPQLLLMDEPLTGLHDSARDEMILILQDLPTYLDIPVIYVSHSFHEVSRLANHLILLDKGTIIGEGDLIGLSTRLDLPLSRQQGAGAVLLAQLHDHDPEYELSTAAVDTHHLLSIKQINAMQGQSLRLFIAARDVSINLDAPKNSSIMNILPCIIDTIECSPDTPSHTQVTIRLKLETQYLLAHITRKSCDRLDLKAGQRVFAQIKTIALINEYGVAP</sequence>
<dbReference type="InterPro" id="IPR003593">
    <property type="entry name" value="AAA+_ATPase"/>
</dbReference>
<evidence type="ECO:0000313" key="15">
    <source>
        <dbReference type="Proteomes" id="UP000439591"/>
    </source>
</evidence>
<dbReference type="PROSITE" id="PS00211">
    <property type="entry name" value="ABC_TRANSPORTER_1"/>
    <property type="match status" value="1"/>
</dbReference>
<evidence type="ECO:0000313" key="13">
    <source>
        <dbReference type="EMBL" id="CAA0112492.1"/>
    </source>
</evidence>
<dbReference type="PANTHER" id="PTHR43514">
    <property type="entry name" value="ABC TRANSPORTER I FAMILY MEMBER 10"/>
    <property type="match status" value="1"/>
</dbReference>
<evidence type="ECO:0000259" key="10">
    <source>
        <dbReference type="PROSITE" id="PS50893"/>
    </source>
</evidence>
<evidence type="ECO:0000256" key="6">
    <source>
        <dbReference type="ARBA" id="ARBA00022840"/>
    </source>
</evidence>
<dbReference type="GO" id="GO:0016020">
    <property type="term" value="C:membrane"/>
    <property type="evidence" value="ECO:0007669"/>
    <property type="project" value="InterPro"/>
</dbReference>
<dbReference type="AlphaFoldDB" id="A0A5S9Q491"/>
<keyword evidence="4" id="KW-0997">Cell inner membrane</keyword>
<dbReference type="SUPFAM" id="SSF52540">
    <property type="entry name" value="P-loop containing nucleoside triphosphate hydrolases"/>
    <property type="match status" value="1"/>
</dbReference>
<keyword evidence="2" id="KW-1003">Cell membrane</keyword>
<reference evidence="14 15" key="1">
    <citation type="submission" date="2019-11" db="EMBL/GenBank/DDBJ databases">
        <authorList>
            <person name="Holert J."/>
        </authorList>
    </citation>
    <scope>NUCLEOTIDE SEQUENCE [LARGE SCALE GENOMIC DNA]</scope>
    <source>
        <strain evidence="13">BC3_2A</strain>
        <strain evidence="12">SB11_1A</strain>
    </source>
</reference>
<organism evidence="13 15">
    <name type="scientific">Zhongshania aliphaticivorans</name>
    <dbReference type="NCBI Taxonomy" id="1470434"/>
    <lineage>
        <taxon>Bacteria</taxon>
        <taxon>Pseudomonadati</taxon>
        <taxon>Pseudomonadota</taxon>
        <taxon>Gammaproteobacteria</taxon>
        <taxon>Cellvibrionales</taxon>
        <taxon>Spongiibacteraceae</taxon>
        <taxon>Zhongshania</taxon>
    </lineage>
</organism>
<evidence type="ECO:0000256" key="3">
    <source>
        <dbReference type="ARBA" id="ARBA00022505"/>
    </source>
</evidence>
<name>A0A5S9Q491_9GAMM</name>
<protein>
    <submittedName>
        <fullName evidence="13">Sulfate/thiosulfate import ATP-binding protein CysA</fullName>
        <ecNumber evidence="13">3.6.3.25</ecNumber>
    </submittedName>
</protein>
<dbReference type="RefSeq" id="WP_159269120.1">
    <property type="nucleotide sequence ID" value="NZ_CACSIK010000001.1"/>
</dbReference>
<dbReference type="GO" id="GO:0140359">
    <property type="term" value="F:ABC-type transporter activity"/>
    <property type="evidence" value="ECO:0007669"/>
    <property type="project" value="InterPro"/>
</dbReference>
<dbReference type="InterPro" id="IPR027417">
    <property type="entry name" value="P-loop_NTPase"/>
</dbReference>
<dbReference type="Gene3D" id="2.40.50.100">
    <property type="match status" value="1"/>
</dbReference>
<keyword evidence="1" id="KW-0813">Transport</keyword>
<dbReference type="PROSITE" id="PS50893">
    <property type="entry name" value="ABC_TRANSPORTER_2"/>
    <property type="match status" value="1"/>
</dbReference>
<dbReference type="PANTHER" id="PTHR43514:SF10">
    <property type="entry name" value="MOLYBDENUM IMPORT ATP-BINDING PROTEIN MODC 2"/>
    <property type="match status" value="1"/>
</dbReference>
<evidence type="ECO:0000256" key="1">
    <source>
        <dbReference type="ARBA" id="ARBA00022448"/>
    </source>
</evidence>
<feature type="domain" description="Mop" evidence="11">
    <location>
        <begin position="292"/>
        <end position="362"/>
    </location>
</feature>
<evidence type="ECO:0000313" key="14">
    <source>
        <dbReference type="Proteomes" id="UP000435877"/>
    </source>
</evidence>
<dbReference type="Proteomes" id="UP000439591">
    <property type="component" value="Unassembled WGS sequence"/>
</dbReference>
<dbReference type="EMBL" id="CACSIM010000004">
    <property type="protein sequence ID" value="CAA0112492.1"/>
    <property type="molecule type" value="Genomic_DNA"/>
</dbReference>
<dbReference type="InterPro" id="IPR003439">
    <property type="entry name" value="ABC_transporter-like_ATP-bd"/>
</dbReference>
<dbReference type="GO" id="GO:0005524">
    <property type="term" value="F:ATP binding"/>
    <property type="evidence" value="ECO:0007669"/>
    <property type="project" value="UniProtKB-KW"/>
</dbReference>
<dbReference type="GO" id="GO:0015098">
    <property type="term" value="F:molybdate ion transmembrane transporter activity"/>
    <property type="evidence" value="ECO:0007669"/>
    <property type="project" value="InterPro"/>
</dbReference>
<dbReference type="InterPro" id="IPR008995">
    <property type="entry name" value="Mo/tungstate-bd_C_term_dom"/>
</dbReference>
<dbReference type="InterPro" id="IPR017871">
    <property type="entry name" value="ABC_transporter-like_CS"/>
</dbReference>
<keyword evidence="5" id="KW-0547">Nucleotide-binding</keyword>
<evidence type="ECO:0000256" key="4">
    <source>
        <dbReference type="ARBA" id="ARBA00022519"/>
    </source>
</evidence>
<evidence type="ECO:0000256" key="5">
    <source>
        <dbReference type="ARBA" id="ARBA00022741"/>
    </source>
</evidence>
<dbReference type="Gene3D" id="3.40.50.300">
    <property type="entry name" value="P-loop containing nucleotide triphosphate hydrolases"/>
    <property type="match status" value="1"/>
</dbReference>
<keyword evidence="13" id="KW-0378">Hydrolase</keyword>
<gene>
    <name evidence="13" type="primary">cysA</name>
    <name evidence="12" type="ORF">IHBHHGIJ_02603</name>
    <name evidence="13" type="ORF">KFEGEMFD_02790</name>
</gene>
<dbReference type="SMART" id="SM00382">
    <property type="entry name" value="AAA"/>
    <property type="match status" value="1"/>
</dbReference>
<evidence type="ECO:0000256" key="8">
    <source>
        <dbReference type="ARBA" id="ARBA00023136"/>
    </source>
</evidence>
<dbReference type="SUPFAM" id="SSF50331">
    <property type="entry name" value="MOP-like"/>
    <property type="match status" value="1"/>
</dbReference>
<dbReference type="InterPro" id="IPR011868">
    <property type="entry name" value="ModC_ABC_ATP-bd"/>
</dbReference>
<keyword evidence="6 13" id="KW-0067">ATP-binding</keyword>
<dbReference type="GO" id="GO:0016887">
    <property type="term" value="F:ATP hydrolysis activity"/>
    <property type="evidence" value="ECO:0007669"/>
    <property type="project" value="InterPro"/>
</dbReference>
<dbReference type="EMBL" id="CACSIK010000001">
    <property type="protein sequence ID" value="CAA0094455.1"/>
    <property type="molecule type" value="Genomic_DNA"/>
</dbReference>
<dbReference type="Pfam" id="PF00005">
    <property type="entry name" value="ABC_tran"/>
    <property type="match status" value="1"/>
</dbReference>
<dbReference type="NCBIfam" id="TIGR02142">
    <property type="entry name" value="modC_ABC"/>
    <property type="match status" value="1"/>
</dbReference>
<dbReference type="InterPro" id="IPR005116">
    <property type="entry name" value="Transp-assoc_OB_typ1"/>
</dbReference>
<keyword evidence="7" id="KW-1278">Translocase</keyword>
<accession>A0A5S9Q491</accession>
<dbReference type="PROSITE" id="PS51866">
    <property type="entry name" value="MOP"/>
    <property type="match status" value="1"/>
</dbReference>
<evidence type="ECO:0000256" key="9">
    <source>
        <dbReference type="PROSITE-ProRule" id="PRU01213"/>
    </source>
</evidence>
<evidence type="ECO:0000256" key="7">
    <source>
        <dbReference type="ARBA" id="ARBA00022967"/>
    </source>
</evidence>
<dbReference type="Pfam" id="PF03459">
    <property type="entry name" value="TOBE"/>
    <property type="match status" value="1"/>
</dbReference>
<keyword evidence="8" id="KW-0472">Membrane</keyword>